<evidence type="ECO:0000313" key="1">
    <source>
        <dbReference type="EMBL" id="JAH89177.1"/>
    </source>
</evidence>
<organism evidence="1">
    <name type="scientific">Anguilla anguilla</name>
    <name type="common">European freshwater eel</name>
    <name type="synonym">Muraena anguilla</name>
    <dbReference type="NCBI Taxonomy" id="7936"/>
    <lineage>
        <taxon>Eukaryota</taxon>
        <taxon>Metazoa</taxon>
        <taxon>Chordata</taxon>
        <taxon>Craniata</taxon>
        <taxon>Vertebrata</taxon>
        <taxon>Euteleostomi</taxon>
        <taxon>Actinopterygii</taxon>
        <taxon>Neopterygii</taxon>
        <taxon>Teleostei</taxon>
        <taxon>Anguilliformes</taxon>
        <taxon>Anguillidae</taxon>
        <taxon>Anguilla</taxon>
    </lineage>
</organism>
<dbReference type="EMBL" id="GBXM01019400">
    <property type="protein sequence ID" value="JAH89177.1"/>
    <property type="molecule type" value="Transcribed_RNA"/>
</dbReference>
<sequence>MYISASQVDIAMVVRCMIVHGR</sequence>
<name>A0A0E9WFN8_ANGAN</name>
<accession>A0A0E9WFN8</accession>
<dbReference type="AlphaFoldDB" id="A0A0E9WFN8"/>
<protein>
    <submittedName>
        <fullName evidence="1">Uncharacterized protein</fullName>
    </submittedName>
</protein>
<proteinExistence type="predicted"/>
<reference evidence="1" key="2">
    <citation type="journal article" date="2015" name="Fish Shellfish Immunol.">
        <title>Early steps in the European eel (Anguilla anguilla)-Vibrio vulnificus interaction in the gills: Role of the RtxA13 toxin.</title>
        <authorList>
            <person name="Callol A."/>
            <person name="Pajuelo D."/>
            <person name="Ebbesson L."/>
            <person name="Teles M."/>
            <person name="MacKenzie S."/>
            <person name="Amaro C."/>
        </authorList>
    </citation>
    <scope>NUCLEOTIDE SEQUENCE</scope>
</reference>
<reference evidence="1" key="1">
    <citation type="submission" date="2014-11" db="EMBL/GenBank/DDBJ databases">
        <authorList>
            <person name="Amaro Gonzalez C."/>
        </authorList>
    </citation>
    <scope>NUCLEOTIDE SEQUENCE</scope>
</reference>